<gene>
    <name evidence="1" type="ORF">ACT75_01690</name>
    <name evidence="2" type="ORF">CQR80_01180</name>
    <name evidence="3" type="ORF">FXB79_00040</name>
</gene>
<reference evidence="2 5" key="2">
    <citation type="submission" date="2017-10" db="EMBL/GenBank/DDBJ databases">
        <title>Draft genome sequences of Aggregatibacter actinomycetemcomitans strains 310a and 310b.</title>
        <authorList>
            <person name="May A.C."/>
            <person name="Ohta H."/>
            <person name="Maeda H."/>
            <person name="Kokeguchi S."/>
            <person name="Cugini C."/>
        </authorList>
    </citation>
    <scope>NUCLEOTIDE SEQUENCE [LARGE SCALE GENOMIC DNA]</scope>
    <source>
        <strain evidence="2 5">310b</strain>
    </source>
</reference>
<evidence type="ECO:0000313" key="4">
    <source>
        <dbReference type="Proteomes" id="UP000072236"/>
    </source>
</evidence>
<dbReference type="EMBL" id="CP012959">
    <property type="protein sequence ID" value="AMQ93323.1"/>
    <property type="molecule type" value="Genomic_DNA"/>
</dbReference>
<keyword evidence="5" id="KW-1185">Reference proteome</keyword>
<organism evidence="3 6">
    <name type="scientific">Aggregatibacter actinomycetemcomitans</name>
    <name type="common">Actinobacillus actinomycetemcomitans</name>
    <name type="synonym">Haemophilus actinomycetemcomitans</name>
    <dbReference type="NCBI Taxonomy" id="714"/>
    <lineage>
        <taxon>Bacteria</taxon>
        <taxon>Pseudomonadati</taxon>
        <taxon>Pseudomonadota</taxon>
        <taxon>Gammaproteobacteria</taxon>
        <taxon>Pasteurellales</taxon>
        <taxon>Pasteurellaceae</taxon>
        <taxon>Aggregatibacter</taxon>
    </lineage>
</organism>
<dbReference type="RefSeq" id="WP_005542075.1">
    <property type="nucleotide sequence ID" value="NZ_CP012959.1"/>
</dbReference>
<dbReference type="Gene3D" id="1.25.40.10">
    <property type="entry name" value="Tetratricopeptide repeat domain"/>
    <property type="match status" value="1"/>
</dbReference>
<evidence type="ECO:0000313" key="6">
    <source>
        <dbReference type="Proteomes" id="UP000323012"/>
    </source>
</evidence>
<name>A0A5D0EP75_AGGAC</name>
<dbReference type="SUPFAM" id="SSF48452">
    <property type="entry name" value="TPR-like"/>
    <property type="match status" value="1"/>
</dbReference>
<evidence type="ECO:0000313" key="3">
    <source>
        <dbReference type="EMBL" id="TYA39937.1"/>
    </source>
</evidence>
<dbReference type="EMBL" id="VSED01000001">
    <property type="protein sequence ID" value="TYA39937.1"/>
    <property type="molecule type" value="Genomic_DNA"/>
</dbReference>
<sequence>MEKEDGKYILSTDLFSSRYYEYFDIIDNGDDNFTINKITTVSVDKSDFDSKTVTCTSNVEIPIIDFKHGEKNNSAESCEITYPLKNSLSDFENYIFSIYKNKYYLSEISKGRIDSYLSRYPLSDDTASYYNNIAFYLIEGGCPKAAIYLLEDIISKFKDREVAYINLGDAYLSVNQKEKAINMYSIYISKMKSKGKEKRIPSRIYRVLKG</sequence>
<dbReference type="AlphaFoldDB" id="A0A5D0EP75"/>
<dbReference type="KEGG" id="aact:ACT75_01690"/>
<dbReference type="Proteomes" id="UP000323012">
    <property type="component" value="Unassembled WGS sequence"/>
</dbReference>
<proteinExistence type="predicted"/>
<protein>
    <submittedName>
        <fullName evidence="3">Tetratricopeptide repeat protein</fullName>
    </submittedName>
    <submittedName>
        <fullName evidence="2">Tetratricopeptide repeat-containing protein</fullName>
    </submittedName>
</protein>
<reference evidence="1 4" key="1">
    <citation type="submission" date="2015-10" db="EMBL/GenBank/DDBJ databases">
        <title>Tn-seq of a polymicrobial infection.</title>
        <authorList>
            <person name="Stacy A."/>
            <person name="Rumbaugh K.P."/>
            <person name="Whiteley M."/>
        </authorList>
    </citation>
    <scope>NUCLEOTIDE SEQUENCE [LARGE SCALE GENOMIC DNA]</scope>
    <source>
        <strain evidence="1 4">624</strain>
    </source>
</reference>
<dbReference type="Proteomes" id="UP000072236">
    <property type="component" value="Chromosome"/>
</dbReference>
<evidence type="ECO:0000313" key="1">
    <source>
        <dbReference type="EMBL" id="AMQ93323.1"/>
    </source>
</evidence>
<accession>A0A5D0EP75</accession>
<dbReference type="EMBL" id="PCGW01000002">
    <property type="protein sequence ID" value="PHO21368.1"/>
    <property type="molecule type" value="Genomic_DNA"/>
</dbReference>
<evidence type="ECO:0000313" key="2">
    <source>
        <dbReference type="EMBL" id="PHO21368.1"/>
    </source>
</evidence>
<dbReference type="InterPro" id="IPR011990">
    <property type="entry name" value="TPR-like_helical_dom_sf"/>
</dbReference>
<evidence type="ECO:0000313" key="5">
    <source>
        <dbReference type="Proteomes" id="UP000226080"/>
    </source>
</evidence>
<dbReference type="OrthoDB" id="5349373at2"/>
<dbReference type="Proteomes" id="UP000226080">
    <property type="component" value="Unassembled WGS sequence"/>
</dbReference>
<reference evidence="3 6" key="3">
    <citation type="submission" date="2019-08" db="EMBL/GenBank/DDBJ databases">
        <title>Whole genome sequencing of Aggregatibacter actinomycetemcomitans cultured from blood stream infections in Denmark reveals a novel phylogenetic lineage expressing serotype a membrane O polysaccharide.</title>
        <authorList>
            <person name="Nedergaard S."/>
            <person name="Kobel C.M."/>
            <person name="Nielsen M.B."/>
            <person name="Moeller R.T."/>
            <person name="Jensen A.B."/>
            <person name="Noerskov-Lauritsen N."/>
        </authorList>
    </citation>
    <scope>NUCLEOTIDE SEQUENCE [LARGE SCALE GENOMIC DNA]</scope>
    <source>
        <strain evidence="3 6">PN_563</strain>
    </source>
</reference>
<dbReference type="SMR" id="A0A5D0EP75"/>